<name>A0A0M3HTY6_ASCLU</name>
<keyword evidence="1" id="KW-0732">Signal</keyword>
<feature type="chain" id="PRO_5007778230" evidence="1">
    <location>
        <begin position="24"/>
        <end position="118"/>
    </location>
</feature>
<proteinExistence type="predicted"/>
<feature type="signal peptide" evidence="1">
    <location>
        <begin position="1"/>
        <end position="23"/>
    </location>
</feature>
<dbReference type="Proteomes" id="UP000036681">
    <property type="component" value="Unplaced"/>
</dbReference>
<dbReference type="AlphaFoldDB" id="A0A0M3HTY6"/>
<evidence type="ECO:0000256" key="1">
    <source>
        <dbReference type="SAM" id="SignalP"/>
    </source>
</evidence>
<keyword evidence="2" id="KW-1185">Reference proteome</keyword>
<accession>A0A0M3HTY6</accession>
<protein>
    <submittedName>
        <fullName evidence="3">Neuropeptide</fullName>
    </submittedName>
</protein>
<evidence type="ECO:0000313" key="3">
    <source>
        <dbReference type="WBParaSite" id="ALUE_0000618801-mRNA-1"/>
    </source>
</evidence>
<dbReference type="WBParaSite" id="ALUE_0000618801-mRNA-1">
    <property type="protein sequence ID" value="ALUE_0000618801-mRNA-1"/>
    <property type="gene ID" value="ALUE_0000618801"/>
</dbReference>
<sequence>MKPFTVGLLFVLLDSTAPFYMLAAPGRLYRLRDESMPAFTHGRHGRSERTHRELHATDDPLWLADFNNQNMRPNELNGLALDFLFKNDRLPLSRTAHMGNQLRSPAQAILSNLYYGTE</sequence>
<organism evidence="2 3">
    <name type="scientific">Ascaris lumbricoides</name>
    <name type="common">Giant roundworm</name>
    <dbReference type="NCBI Taxonomy" id="6252"/>
    <lineage>
        <taxon>Eukaryota</taxon>
        <taxon>Metazoa</taxon>
        <taxon>Ecdysozoa</taxon>
        <taxon>Nematoda</taxon>
        <taxon>Chromadorea</taxon>
        <taxon>Rhabditida</taxon>
        <taxon>Spirurina</taxon>
        <taxon>Ascaridomorpha</taxon>
        <taxon>Ascaridoidea</taxon>
        <taxon>Ascarididae</taxon>
        <taxon>Ascaris</taxon>
    </lineage>
</organism>
<reference evidence="3" key="1">
    <citation type="submission" date="2016-05" db="UniProtKB">
        <authorList>
            <consortium name="WormBaseParasite"/>
        </authorList>
    </citation>
    <scope>IDENTIFICATION</scope>
</reference>
<evidence type="ECO:0000313" key="2">
    <source>
        <dbReference type="Proteomes" id="UP000036681"/>
    </source>
</evidence>